<dbReference type="HOGENOM" id="CLU_059618_0_0_1"/>
<sequence>MADDLPGPIFTPGTSSLVSLPRTLARPAFREINRDALASVEPELRDVPVEYVKRHIAQQAGSMVQALSAASSSVPQSLPKARIPKSFQVAASPSAPTHVLALASASQSSSNITLIPTHHLVLAIHCSHMPSLPASKPGSGSVLVVPMTVPSASTFPILHNYLYTKRLDTLLNSMVQLPPSFIPSGSSSSSSGLSHISPDAIKRASHHLASSSMYSAEPLMRYVGIVNSMWKNVCALGVFERDLWQAMDIAWEIVLGAVAIVESRK</sequence>
<dbReference type="AlphaFoldDB" id="A0A067PCX0"/>
<evidence type="ECO:0000313" key="2">
    <source>
        <dbReference type="Proteomes" id="UP000027265"/>
    </source>
</evidence>
<proteinExistence type="predicted"/>
<evidence type="ECO:0000313" key="1">
    <source>
        <dbReference type="EMBL" id="KDQ51685.1"/>
    </source>
</evidence>
<accession>A0A067PCX0</accession>
<name>A0A067PCX0_9AGAM</name>
<dbReference type="EMBL" id="KL197746">
    <property type="protein sequence ID" value="KDQ51685.1"/>
    <property type="molecule type" value="Genomic_DNA"/>
</dbReference>
<keyword evidence="2" id="KW-1185">Reference proteome</keyword>
<organism evidence="1 2">
    <name type="scientific">Jaapia argillacea MUCL 33604</name>
    <dbReference type="NCBI Taxonomy" id="933084"/>
    <lineage>
        <taxon>Eukaryota</taxon>
        <taxon>Fungi</taxon>
        <taxon>Dikarya</taxon>
        <taxon>Basidiomycota</taxon>
        <taxon>Agaricomycotina</taxon>
        <taxon>Agaricomycetes</taxon>
        <taxon>Agaricomycetidae</taxon>
        <taxon>Jaapiales</taxon>
        <taxon>Jaapiaceae</taxon>
        <taxon>Jaapia</taxon>
    </lineage>
</organism>
<dbReference type="Proteomes" id="UP000027265">
    <property type="component" value="Unassembled WGS sequence"/>
</dbReference>
<dbReference type="InParanoid" id="A0A067PCX0"/>
<evidence type="ECO:0008006" key="3">
    <source>
        <dbReference type="Google" id="ProtNLM"/>
    </source>
</evidence>
<protein>
    <recommendedName>
        <fullName evidence="3">Clp1-like protein</fullName>
    </recommendedName>
</protein>
<dbReference type="OrthoDB" id="2523383at2759"/>
<gene>
    <name evidence="1" type="ORF">JAAARDRAFT_139870</name>
</gene>
<reference evidence="2" key="1">
    <citation type="journal article" date="2014" name="Proc. Natl. Acad. Sci. U.S.A.">
        <title>Extensive sampling of basidiomycete genomes demonstrates inadequacy of the white-rot/brown-rot paradigm for wood decay fungi.</title>
        <authorList>
            <person name="Riley R."/>
            <person name="Salamov A.A."/>
            <person name="Brown D.W."/>
            <person name="Nagy L.G."/>
            <person name="Floudas D."/>
            <person name="Held B.W."/>
            <person name="Levasseur A."/>
            <person name="Lombard V."/>
            <person name="Morin E."/>
            <person name="Otillar R."/>
            <person name="Lindquist E.A."/>
            <person name="Sun H."/>
            <person name="LaButti K.M."/>
            <person name="Schmutz J."/>
            <person name="Jabbour D."/>
            <person name="Luo H."/>
            <person name="Baker S.E."/>
            <person name="Pisabarro A.G."/>
            <person name="Walton J.D."/>
            <person name="Blanchette R.A."/>
            <person name="Henrissat B."/>
            <person name="Martin F."/>
            <person name="Cullen D."/>
            <person name="Hibbett D.S."/>
            <person name="Grigoriev I.V."/>
        </authorList>
    </citation>
    <scope>NUCLEOTIDE SEQUENCE [LARGE SCALE GENOMIC DNA]</scope>
    <source>
        <strain evidence="2">MUCL 33604</strain>
    </source>
</reference>